<feature type="transmembrane region" description="Helical" evidence="1">
    <location>
        <begin position="12"/>
        <end position="31"/>
    </location>
</feature>
<feature type="non-terminal residue" evidence="2">
    <location>
        <position position="1"/>
    </location>
</feature>
<reference evidence="2" key="1">
    <citation type="submission" date="2015-12" db="EMBL/GenBank/DDBJ databases">
        <title>Gene expression during late stages of embryo sac development: a critical building block for successful pollen-pistil interactions.</title>
        <authorList>
            <person name="Liu Y."/>
            <person name="Joly V."/>
            <person name="Sabar M."/>
            <person name="Matton D.P."/>
        </authorList>
    </citation>
    <scope>NUCLEOTIDE SEQUENCE</scope>
</reference>
<protein>
    <submittedName>
        <fullName evidence="2">Putative ovule protein</fullName>
    </submittedName>
</protein>
<evidence type="ECO:0000313" key="2">
    <source>
        <dbReference type="EMBL" id="JAP11353.1"/>
    </source>
</evidence>
<evidence type="ECO:0000256" key="1">
    <source>
        <dbReference type="SAM" id="Phobius"/>
    </source>
</evidence>
<name>A0A0V0GUB7_SOLCH</name>
<proteinExistence type="predicted"/>
<dbReference type="AlphaFoldDB" id="A0A0V0GUB7"/>
<keyword evidence="1" id="KW-0472">Membrane</keyword>
<dbReference type="EMBL" id="GEDG01031472">
    <property type="protein sequence ID" value="JAP11353.1"/>
    <property type="molecule type" value="Transcribed_RNA"/>
</dbReference>
<accession>A0A0V0GUB7</accession>
<sequence length="61" mass="6910">GSPRHSKGSREGGYLHISYICIFHFFSMSIICISLGYVVVVVDFLMCRLTIFLGSFQLFCL</sequence>
<organism evidence="2">
    <name type="scientific">Solanum chacoense</name>
    <name type="common">Chaco potato</name>
    <dbReference type="NCBI Taxonomy" id="4108"/>
    <lineage>
        <taxon>Eukaryota</taxon>
        <taxon>Viridiplantae</taxon>
        <taxon>Streptophyta</taxon>
        <taxon>Embryophyta</taxon>
        <taxon>Tracheophyta</taxon>
        <taxon>Spermatophyta</taxon>
        <taxon>Magnoliopsida</taxon>
        <taxon>eudicotyledons</taxon>
        <taxon>Gunneridae</taxon>
        <taxon>Pentapetalae</taxon>
        <taxon>asterids</taxon>
        <taxon>lamiids</taxon>
        <taxon>Solanales</taxon>
        <taxon>Solanaceae</taxon>
        <taxon>Solanoideae</taxon>
        <taxon>Solaneae</taxon>
        <taxon>Solanum</taxon>
    </lineage>
</organism>
<keyword evidence="1" id="KW-1133">Transmembrane helix</keyword>
<keyword evidence="1" id="KW-0812">Transmembrane</keyword>